<gene>
    <name evidence="3" type="ORF">KR50_28390</name>
</gene>
<dbReference type="Pfam" id="PF06810">
    <property type="entry name" value="Phage_scaffold"/>
    <property type="match status" value="1"/>
</dbReference>
<proteinExistence type="predicted"/>
<keyword evidence="1" id="KW-0175">Coiled coil</keyword>
<feature type="compositionally biased region" description="Basic and acidic residues" evidence="2">
    <location>
        <begin position="195"/>
        <end position="205"/>
    </location>
</feature>
<reference evidence="3 4" key="1">
    <citation type="submission" date="2015-01" db="EMBL/GenBank/DDBJ databases">
        <title>Jeotgalibacillus campisalis genome sequencing.</title>
        <authorList>
            <person name="Goh K.M."/>
            <person name="Chan K.-G."/>
            <person name="Yaakop A.S."/>
            <person name="Ee R."/>
            <person name="Gan H.M."/>
            <person name="Chan C.S."/>
        </authorList>
    </citation>
    <scope>NUCLEOTIDE SEQUENCE [LARGE SCALE GENOMIC DNA]</scope>
    <source>
        <strain evidence="3 4">SF-57</strain>
    </source>
</reference>
<dbReference type="OrthoDB" id="2365850at2"/>
<evidence type="ECO:0008006" key="5">
    <source>
        <dbReference type="Google" id="ProtNLM"/>
    </source>
</evidence>
<feature type="coiled-coil region" evidence="1">
    <location>
        <begin position="45"/>
        <end position="96"/>
    </location>
</feature>
<dbReference type="Proteomes" id="UP000031972">
    <property type="component" value="Unassembled WGS sequence"/>
</dbReference>
<name>A0A0C2RWN1_9BACL</name>
<accession>A0A0C2RWN1</accession>
<evidence type="ECO:0000256" key="1">
    <source>
        <dbReference type="SAM" id="Coils"/>
    </source>
</evidence>
<sequence>MDLKELLGEELYNQVIEKAGDNKLGIINDGSWIPKEKFDGKLNEIKDLQNDIKDRDDQLESLGKKAKGHDDLTDEINRLKKENADKDADYQEKMAQRDFDDALKDALNSAKARNIKSVKANLDIEKIKLDGDKLIGLDDQLSALKESDAYLFAETEEPAGLSGRSPRGAGQQPPGSYNKPNPFKKESLNLTEQGRLLRDDPDLAKKLQAQA</sequence>
<dbReference type="EMBL" id="JXRR01000017">
    <property type="protein sequence ID" value="KIL46164.1"/>
    <property type="molecule type" value="Genomic_DNA"/>
</dbReference>
<evidence type="ECO:0000256" key="2">
    <source>
        <dbReference type="SAM" id="MobiDB-lite"/>
    </source>
</evidence>
<feature type="region of interest" description="Disordered" evidence="2">
    <location>
        <begin position="155"/>
        <end position="211"/>
    </location>
</feature>
<dbReference type="AlphaFoldDB" id="A0A0C2RWN1"/>
<evidence type="ECO:0000313" key="4">
    <source>
        <dbReference type="Proteomes" id="UP000031972"/>
    </source>
</evidence>
<evidence type="ECO:0000313" key="3">
    <source>
        <dbReference type="EMBL" id="KIL46164.1"/>
    </source>
</evidence>
<dbReference type="RefSeq" id="WP_041059743.1">
    <property type="nucleotide sequence ID" value="NZ_JXRR01000017.1"/>
</dbReference>
<dbReference type="PATRIC" id="fig|220754.4.peg.2853"/>
<organism evidence="3 4">
    <name type="scientific">Jeotgalibacillus campisalis</name>
    <dbReference type="NCBI Taxonomy" id="220754"/>
    <lineage>
        <taxon>Bacteria</taxon>
        <taxon>Bacillati</taxon>
        <taxon>Bacillota</taxon>
        <taxon>Bacilli</taxon>
        <taxon>Bacillales</taxon>
        <taxon>Caryophanaceae</taxon>
        <taxon>Jeotgalibacillus</taxon>
    </lineage>
</organism>
<keyword evidence="4" id="KW-1185">Reference proteome</keyword>
<dbReference type="InterPro" id="IPR009636">
    <property type="entry name" value="SCAF"/>
</dbReference>
<protein>
    <recommendedName>
        <fullName evidence="5">Scaffolding protein</fullName>
    </recommendedName>
</protein>
<comment type="caution">
    <text evidence="3">The sequence shown here is derived from an EMBL/GenBank/DDBJ whole genome shotgun (WGS) entry which is preliminary data.</text>
</comment>